<dbReference type="Proteomes" id="UP000886501">
    <property type="component" value="Unassembled WGS sequence"/>
</dbReference>
<sequence>MKIKTDPTTNFWTVYKKVADEHDNDLVSKYVGDLDTSLLFAGLFSAVTAQIVAVLIPQLQPSPTDLTNVLLLRILEQNTSFGGTDPLAPVSNIPTSVVVSQSIFFASLSVTLFVAFIAVLGKQWILYYTRVTTWGNIVDRGKERQVKLVGLQKWGLHLIMESLPVMLQFALLLFGVALVVYLWDLETSAAEVVLVVTSI</sequence>
<dbReference type="EMBL" id="MU117999">
    <property type="protein sequence ID" value="KAF9649361.1"/>
    <property type="molecule type" value="Genomic_DNA"/>
</dbReference>
<evidence type="ECO:0000313" key="2">
    <source>
        <dbReference type="Proteomes" id="UP000886501"/>
    </source>
</evidence>
<keyword evidence="2" id="KW-1185">Reference proteome</keyword>
<feature type="non-terminal residue" evidence="1">
    <location>
        <position position="199"/>
    </location>
</feature>
<proteinExistence type="predicted"/>
<name>A0ACB6ZIX3_THEGA</name>
<accession>A0ACB6ZIX3</accession>
<gene>
    <name evidence="1" type="ORF">BDM02DRAFT_3094942</name>
</gene>
<evidence type="ECO:0000313" key="1">
    <source>
        <dbReference type="EMBL" id="KAF9649361.1"/>
    </source>
</evidence>
<protein>
    <submittedName>
        <fullName evidence="1">Uncharacterized protein</fullName>
    </submittedName>
</protein>
<organism evidence="1 2">
    <name type="scientific">Thelephora ganbajun</name>
    <name type="common">Ganba fungus</name>
    <dbReference type="NCBI Taxonomy" id="370292"/>
    <lineage>
        <taxon>Eukaryota</taxon>
        <taxon>Fungi</taxon>
        <taxon>Dikarya</taxon>
        <taxon>Basidiomycota</taxon>
        <taxon>Agaricomycotina</taxon>
        <taxon>Agaricomycetes</taxon>
        <taxon>Thelephorales</taxon>
        <taxon>Thelephoraceae</taxon>
        <taxon>Thelephora</taxon>
    </lineage>
</organism>
<comment type="caution">
    <text evidence="1">The sequence shown here is derived from an EMBL/GenBank/DDBJ whole genome shotgun (WGS) entry which is preliminary data.</text>
</comment>
<reference evidence="1" key="1">
    <citation type="submission" date="2019-10" db="EMBL/GenBank/DDBJ databases">
        <authorList>
            <consortium name="DOE Joint Genome Institute"/>
            <person name="Kuo A."/>
            <person name="Miyauchi S."/>
            <person name="Kiss E."/>
            <person name="Drula E."/>
            <person name="Kohler A."/>
            <person name="Sanchez-Garcia M."/>
            <person name="Andreopoulos B."/>
            <person name="Barry K.W."/>
            <person name="Bonito G."/>
            <person name="Buee M."/>
            <person name="Carver A."/>
            <person name="Chen C."/>
            <person name="Cichocki N."/>
            <person name="Clum A."/>
            <person name="Culley D."/>
            <person name="Crous P.W."/>
            <person name="Fauchery L."/>
            <person name="Girlanda M."/>
            <person name="Hayes R."/>
            <person name="Keri Z."/>
            <person name="Labutti K."/>
            <person name="Lipzen A."/>
            <person name="Lombard V."/>
            <person name="Magnuson J."/>
            <person name="Maillard F."/>
            <person name="Morin E."/>
            <person name="Murat C."/>
            <person name="Nolan M."/>
            <person name="Ohm R."/>
            <person name="Pangilinan J."/>
            <person name="Pereira M."/>
            <person name="Perotto S."/>
            <person name="Peter M."/>
            <person name="Riley R."/>
            <person name="Sitrit Y."/>
            <person name="Stielow B."/>
            <person name="Szollosi G."/>
            <person name="Zifcakova L."/>
            <person name="Stursova M."/>
            <person name="Spatafora J.W."/>
            <person name="Tedersoo L."/>
            <person name="Vaario L.-M."/>
            <person name="Yamada A."/>
            <person name="Yan M."/>
            <person name="Wang P."/>
            <person name="Xu J."/>
            <person name="Bruns T."/>
            <person name="Baldrian P."/>
            <person name="Vilgalys R."/>
            <person name="Henrissat B."/>
            <person name="Grigoriev I.V."/>
            <person name="Hibbett D."/>
            <person name="Nagy L.G."/>
            <person name="Martin F.M."/>
        </authorList>
    </citation>
    <scope>NUCLEOTIDE SEQUENCE</scope>
    <source>
        <strain evidence="1">P2</strain>
    </source>
</reference>
<reference evidence="1" key="2">
    <citation type="journal article" date="2020" name="Nat. Commun.">
        <title>Large-scale genome sequencing of mycorrhizal fungi provides insights into the early evolution of symbiotic traits.</title>
        <authorList>
            <person name="Miyauchi S."/>
            <person name="Kiss E."/>
            <person name="Kuo A."/>
            <person name="Drula E."/>
            <person name="Kohler A."/>
            <person name="Sanchez-Garcia M."/>
            <person name="Morin E."/>
            <person name="Andreopoulos B."/>
            <person name="Barry K.W."/>
            <person name="Bonito G."/>
            <person name="Buee M."/>
            <person name="Carver A."/>
            <person name="Chen C."/>
            <person name="Cichocki N."/>
            <person name="Clum A."/>
            <person name="Culley D."/>
            <person name="Crous P.W."/>
            <person name="Fauchery L."/>
            <person name="Girlanda M."/>
            <person name="Hayes R.D."/>
            <person name="Keri Z."/>
            <person name="LaButti K."/>
            <person name="Lipzen A."/>
            <person name="Lombard V."/>
            <person name="Magnuson J."/>
            <person name="Maillard F."/>
            <person name="Murat C."/>
            <person name="Nolan M."/>
            <person name="Ohm R.A."/>
            <person name="Pangilinan J."/>
            <person name="Pereira M.F."/>
            <person name="Perotto S."/>
            <person name="Peter M."/>
            <person name="Pfister S."/>
            <person name="Riley R."/>
            <person name="Sitrit Y."/>
            <person name="Stielow J.B."/>
            <person name="Szollosi G."/>
            <person name="Zifcakova L."/>
            <person name="Stursova M."/>
            <person name="Spatafora J.W."/>
            <person name="Tedersoo L."/>
            <person name="Vaario L.M."/>
            <person name="Yamada A."/>
            <person name="Yan M."/>
            <person name="Wang P."/>
            <person name="Xu J."/>
            <person name="Bruns T."/>
            <person name="Baldrian P."/>
            <person name="Vilgalys R."/>
            <person name="Dunand C."/>
            <person name="Henrissat B."/>
            <person name="Grigoriev I.V."/>
            <person name="Hibbett D."/>
            <person name="Nagy L.G."/>
            <person name="Martin F.M."/>
        </authorList>
    </citation>
    <scope>NUCLEOTIDE SEQUENCE</scope>
    <source>
        <strain evidence="1">P2</strain>
    </source>
</reference>